<protein>
    <submittedName>
        <fullName evidence="2">Uncharacterized protein</fullName>
    </submittedName>
</protein>
<sequence>MGFLKYYVYKFNFRKDKISIGWAHEQDTSTITAQSLEQEHS</sequence>
<name>A0A915ERP5_9BILA</name>
<proteinExistence type="predicted"/>
<dbReference type="AlphaFoldDB" id="A0A915ERP5"/>
<dbReference type="WBParaSite" id="jg8237">
    <property type="protein sequence ID" value="jg8237"/>
    <property type="gene ID" value="jg8237"/>
</dbReference>
<keyword evidence="1" id="KW-1185">Reference proteome</keyword>
<organism evidence="1 2">
    <name type="scientific">Ditylenchus dipsaci</name>
    <dbReference type="NCBI Taxonomy" id="166011"/>
    <lineage>
        <taxon>Eukaryota</taxon>
        <taxon>Metazoa</taxon>
        <taxon>Ecdysozoa</taxon>
        <taxon>Nematoda</taxon>
        <taxon>Chromadorea</taxon>
        <taxon>Rhabditida</taxon>
        <taxon>Tylenchina</taxon>
        <taxon>Tylenchomorpha</taxon>
        <taxon>Sphaerularioidea</taxon>
        <taxon>Anguinidae</taxon>
        <taxon>Anguininae</taxon>
        <taxon>Ditylenchus</taxon>
    </lineage>
</organism>
<evidence type="ECO:0000313" key="2">
    <source>
        <dbReference type="WBParaSite" id="jg8237"/>
    </source>
</evidence>
<accession>A0A915ERP5</accession>
<evidence type="ECO:0000313" key="1">
    <source>
        <dbReference type="Proteomes" id="UP000887574"/>
    </source>
</evidence>
<reference evidence="2" key="1">
    <citation type="submission" date="2022-11" db="UniProtKB">
        <authorList>
            <consortium name="WormBaseParasite"/>
        </authorList>
    </citation>
    <scope>IDENTIFICATION</scope>
</reference>
<dbReference type="Proteomes" id="UP000887574">
    <property type="component" value="Unplaced"/>
</dbReference>